<feature type="domain" description="AAA+ ATPase" evidence="2">
    <location>
        <begin position="513"/>
        <end position="632"/>
    </location>
</feature>
<feature type="compositionally biased region" description="Basic and acidic residues" evidence="1">
    <location>
        <begin position="7"/>
        <end position="24"/>
    </location>
</feature>
<dbReference type="GO" id="GO:0005524">
    <property type="term" value="F:ATP binding"/>
    <property type="evidence" value="ECO:0007669"/>
    <property type="project" value="InterPro"/>
</dbReference>
<dbReference type="InterPro" id="IPR003959">
    <property type="entry name" value="ATPase_AAA_core"/>
</dbReference>
<evidence type="ECO:0000256" key="1">
    <source>
        <dbReference type="SAM" id="MobiDB-lite"/>
    </source>
</evidence>
<dbReference type="PANTHER" id="PTHR46411:SF2">
    <property type="entry name" value="AAA+ ATPASE DOMAIN-CONTAINING PROTEIN"/>
    <property type="match status" value="1"/>
</dbReference>
<dbReference type="AlphaFoldDB" id="A0AAE0D7Q8"/>
<dbReference type="SMART" id="SM00382">
    <property type="entry name" value="AAA"/>
    <property type="match status" value="1"/>
</dbReference>
<dbReference type="SUPFAM" id="SSF52540">
    <property type="entry name" value="P-loop containing nucleoside triphosphate hydrolases"/>
    <property type="match status" value="1"/>
</dbReference>
<dbReference type="InterPro" id="IPR003593">
    <property type="entry name" value="AAA+_ATPase"/>
</dbReference>
<evidence type="ECO:0000313" key="4">
    <source>
        <dbReference type="Proteomes" id="UP001281614"/>
    </source>
</evidence>
<accession>A0AAE0D7Q8</accession>
<dbReference type="Proteomes" id="UP001281614">
    <property type="component" value="Unassembled WGS sequence"/>
</dbReference>
<dbReference type="Pfam" id="PF00004">
    <property type="entry name" value="AAA"/>
    <property type="match status" value="1"/>
</dbReference>
<dbReference type="Gene3D" id="3.40.50.300">
    <property type="entry name" value="P-loop containing nucleotide triphosphate hydrolases"/>
    <property type="match status" value="1"/>
</dbReference>
<gene>
    <name evidence="3" type="ORF">CKAH01_16933</name>
</gene>
<proteinExistence type="predicted"/>
<dbReference type="CDD" id="cd19481">
    <property type="entry name" value="RecA-like_protease"/>
    <property type="match status" value="1"/>
</dbReference>
<name>A0AAE0D7Q8_COLKA</name>
<protein>
    <submittedName>
        <fullName evidence="3">ATPase</fullName>
    </submittedName>
</protein>
<organism evidence="3 4">
    <name type="scientific">Colletotrichum kahawae</name>
    <name type="common">Coffee berry disease fungus</name>
    <dbReference type="NCBI Taxonomy" id="34407"/>
    <lineage>
        <taxon>Eukaryota</taxon>
        <taxon>Fungi</taxon>
        <taxon>Dikarya</taxon>
        <taxon>Ascomycota</taxon>
        <taxon>Pezizomycotina</taxon>
        <taxon>Sordariomycetes</taxon>
        <taxon>Hypocreomycetidae</taxon>
        <taxon>Glomerellales</taxon>
        <taxon>Glomerellaceae</taxon>
        <taxon>Colletotrichum</taxon>
        <taxon>Colletotrichum gloeosporioides species complex</taxon>
    </lineage>
</organism>
<sequence length="745" mass="86508">MEPQAEELPHVHSAPEDTPKKRKDDWRSEICQFLNLSNDVNDNEIFEGLDDADRKIKDLERLETQSQVKIGPPRFQLMFNIHCHQLKPHQRNSFYLDVPWAIDSGEHGAHLASSRHIRNLDLYLERNKDISFLVIREFACCERPVAWQHTNDGQTSEEDIVPFFSREYLELVSNEMQLALKTLSESALADIEHPKFVDNKIGDISYPYLWWYHRRQQIETAKEDMKSNLQNQVNLVKDYMEDRLKNTWETVQEMTERGKITAELLEYIFMPKLILISKLDDEDVSLAEGFTNESWLEWEKRDDGNLDATVVVAHWVFMGSFKRRSFRAPLGLLPRTSKGEFSIRDLPFFPVRFAEDSVAMALRHRGAIFWECRHQRYVSYVTTQSDVMQPPAHSRFMVDFDTYMTMHPEAVSEEVEEFLNIQQPQHVSINMAAEATDLADDFIMCLPSKAMGFDMSKKEWKKLRVSFMQDVAWNDQAFEDLVIDEKTKDLVKAVVINRLREDESLDLIEGKGNGLFILLHGGPGTGKTLTAESVAEVARRPLYRVTCGDIGTRADEVEKGKKWNCVVLLDEADVFLEQRSFANLERNALVSVFLRVLEYYDGILMLTTNRVGTFDEAFKSRIQLTLRYNNLDKDQRLTIWGNFLRRLQSLNTTPRARESVSSMDYGVNISQISNHLEELAKESLNGRDIRNVISTARQLASYKQCQLEYSHLRTVIDETKRFEEYLRTLHGGLSMDEIQLDQGER</sequence>
<feature type="region of interest" description="Disordered" evidence="1">
    <location>
        <begin position="1"/>
        <end position="24"/>
    </location>
</feature>
<dbReference type="PANTHER" id="PTHR46411">
    <property type="entry name" value="FAMILY ATPASE, PUTATIVE-RELATED"/>
    <property type="match status" value="1"/>
</dbReference>
<dbReference type="InterPro" id="IPR056599">
    <property type="entry name" value="AAA_lid_fung"/>
</dbReference>
<dbReference type="Pfam" id="PF23232">
    <property type="entry name" value="AAA_lid_13"/>
    <property type="match status" value="1"/>
</dbReference>
<evidence type="ECO:0000313" key="3">
    <source>
        <dbReference type="EMBL" id="KAK2757815.1"/>
    </source>
</evidence>
<dbReference type="InterPro" id="IPR027417">
    <property type="entry name" value="P-loop_NTPase"/>
</dbReference>
<dbReference type="GO" id="GO:0016887">
    <property type="term" value="F:ATP hydrolysis activity"/>
    <property type="evidence" value="ECO:0007669"/>
    <property type="project" value="InterPro"/>
</dbReference>
<reference evidence="3" key="1">
    <citation type="submission" date="2023-02" db="EMBL/GenBank/DDBJ databases">
        <title>Colletotrichum kahawae CIFC_Que2 genome sequencing and assembly.</title>
        <authorList>
            <person name="Baroncelli R."/>
        </authorList>
    </citation>
    <scope>NUCLEOTIDE SEQUENCE</scope>
    <source>
        <strain evidence="3">CIFC_Que2</strain>
    </source>
</reference>
<dbReference type="EMBL" id="VYYT01000196">
    <property type="protein sequence ID" value="KAK2757815.1"/>
    <property type="molecule type" value="Genomic_DNA"/>
</dbReference>
<keyword evidence="4" id="KW-1185">Reference proteome</keyword>
<comment type="caution">
    <text evidence="3">The sequence shown here is derived from an EMBL/GenBank/DDBJ whole genome shotgun (WGS) entry which is preliminary data.</text>
</comment>
<evidence type="ECO:0000259" key="2">
    <source>
        <dbReference type="SMART" id="SM00382"/>
    </source>
</evidence>